<reference evidence="1" key="2">
    <citation type="submission" date="2023-05" db="EMBL/GenBank/DDBJ databases">
        <authorList>
            <person name="Fouks B."/>
        </authorList>
    </citation>
    <scope>NUCLEOTIDE SEQUENCE</scope>
    <source>
        <strain evidence="1">Stay&amp;Tobe</strain>
        <tissue evidence="1">Testes</tissue>
    </source>
</reference>
<organism evidence="1 2">
    <name type="scientific">Diploptera punctata</name>
    <name type="common">Pacific beetle cockroach</name>
    <dbReference type="NCBI Taxonomy" id="6984"/>
    <lineage>
        <taxon>Eukaryota</taxon>
        <taxon>Metazoa</taxon>
        <taxon>Ecdysozoa</taxon>
        <taxon>Arthropoda</taxon>
        <taxon>Hexapoda</taxon>
        <taxon>Insecta</taxon>
        <taxon>Pterygota</taxon>
        <taxon>Neoptera</taxon>
        <taxon>Polyneoptera</taxon>
        <taxon>Dictyoptera</taxon>
        <taxon>Blattodea</taxon>
        <taxon>Blaberoidea</taxon>
        <taxon>Blaberidae</taxon>
        <taxon>Diplopterinae</taxon>
        <taxon>Diploptera</taxon>
    </lineage>
</organism>
<sequence>RREAVYSMEPRNSANIYTIFELALLTNLKANLTYERKQRPKIGSVNTIISSEIL</sequence>
<dbReference type="EMBL" id="JASPKZ010000002">
    <property type="protein sequence ID" value="KAJ9601811.1"/>
    <property type="molecule type" value="Genomic_DNA"/>
</dbReference>
<reference evidence="1" key="1">
    <citation type="journal article" date="2023" name="IScience">
        <title>Live-bearing cockroach genome reveals convergent evolutionary mechanisms linked to viviparity in insects and beyond.</title>
        <authorList>
            <person name="Fouks B."/>
            <person name="Harrison M.C."/>
            <person name="Mikhailova A.A."/>
            <person name="Marchal E."/>
            <person name="English S."/>
            <person name="Carruthers M."/>
            <person name="Jennings E.C."/>
            <person name="Chiamaka E.L."/>
            <person name="Frigard R.A."/>
            <person name="Pippel M."/>
            <person name="Attardo G.M."/>
            <person name="Benoit J.B."/>
            <person name="Bornberg-Bauer E."/>
            <person name="Tobe S.S."/>
        </authorList>
    </citation>
    <scope>NUCLEOTIDE SEQUENCE</scope>
    <source>
        <strain evidence="1">Stay&amp;Tobe</strain>
    </source>
</reference>
<dbReference type="AlphaFoldDB" id="A0AAD8ETL3"/>
<keyword evidence="2" id="KW-1185">Reference proteome</keyword>
<name>A0AAD8ETL3_DIPPU</name>
<protein>
    <submittedName>
        <fullName evidence="1">Uncharacterized protein</fullName>
    </submittedName>
</protein>
<gene>
    <name evidence="1" type="ORF">L9F63_000039</name>
</gene>
<dbReference type="Proteomes" id="UP001233999">
    <property type="component" value="Unassembled WGS sequence"/>
</dbReference>
<comment type="caution">
    <text evidence="1">The sequence shown here is derived from an EMBL/GenBank/DDBJ whole genome shotgun (WGS) entry which is preliminary data.</text>
</comment>
<evidence type="ECO:0000313" key="1">
    <source>
        <dbReference type="EMBL" id="KAJ9601811.1"/>
    </source>
</evidence>
<accession>A0AAD8ETL3</accession>
<proteinExistence type="predicted"/>
<feature type="non-terminal residue" evidence="1">
    <location>
        <position position="1"/>
    </location>
</feature>
<evidence type="ECO:0000313" key="2">
    <source>
        <dbReference type="Proteomes" id="UP001233999"/>
    </source>
</evidence>
<feature type="non-terminal residue" evidence="1">
    <location>
        <position position="54"/>
    </location>
</feature>